<dbReference type="Proteomes" id="UP000887578">
    <property type="component" value="Unplaced"/>
</dbReference>
<sequence>MKAIYEKVEPILIAQISDENVCHLTNASILSNSLNLEKECMEFISAAMASKTPFNEIEILDKDVDSKILPNSFYEIVETQ</sequence>
<protein>
    <submittedName>
        <fullName evidence="2">Uncharacterized protein</fullName>
    </submittedName>
</protein>
<proteinExistence type="predicted"/>
<name>A0A914Q477_9BILA</name>
<organism evidence="1 2">
    <name type="scientific">Panagrolaimus davidi</name>
    <dbReference type="NCBI Taxonomy" id="227884"/>
    <lineage>
        <taxon>Eukaryota</taxon>
        <taxon>Metazoa</taxon>
        <taxon>Ecdysozoa</taxon>
        <taxon>Nematoda</taxon>
        <taxon>Chromadorea</taxon>
        <taxon>Rhabditida</taxon>
        <taxon>Tylenchina</taxon>
        <taxon>Panagrolaimomorpha</taxon>
        <taxon>Panagrolaimoidea</taxon>
        <taxon>Panagrolaimidae</taxon>
        <taxon>Panagrolaimus</taxon>
    </lineage>
</organism>
<reference evidence="2" key="1">
    <citation type="submission" date="2022-11" db="UniProtKB">
        <authorList>
            <consortium name="WormBaseParasite"/>
        </authorList>
    </citation>
    <scope>IDENTIFICATION</scope>
</reference>
<keyword evidence="1" id="KW-1185">Reference proteome</keyword>
<dbReference type="WBParaSite" id="PDA_v2.g23719.t1">
    <property type="protein sequence ID" value="PDA_v2.g23719.t1"/>
    <property type="gene ID" value="PDA_v2.g23719"/>
</dbReference>
<dbReference type="AlphaFoldDB" id="A0A914Q477"/>
<evidence type="ECO:0000313" key="1">
    <source>
        <dbReference type="Proteomes" id="UP000887578"/>
    </source>
</evidence>
<evidence type="ECO:0000313" key="2">
    <source>
        <dbReference type="WBParaSite" id="PDA_v2.g23719.t1"/>
    </source>
</evidence>
<accession>A0A914Q477</accession>